<dbReference type="Gene3D" id="3.60.21.10">
    <property type="match status" value="1"/>
</dbReference>
<dbReference type="OrthoDB" id="9937at2157"/>
<feature type="domain" description="Calcineurin-like phosphoesterase" evidence="2">
    <location>
        <begin position="1"/>
        <end position="193"/>
    </location>
</feature>
<dbReference type="PANTHER" id="PTHR42850">
    <property type="entry name" value="METALLOPHOSPHOESTERASE"/>
    <property type="match status" value="1"/>
</dbReference>
<dbReference type="RefSeq" id="WP_095638077.1">
    <property type="nucleotide sequence ID" value="NZ_NSKC01000012.1"/>
</dbReference>
<dbReference type="GO" id="GO:0046872">
    <property type="term" value="F:metal ion binding"/>
    <property type="evidence" value="ECO:0007669"/>
    <property type="project" value="UniProtKB-KW"/>
</dbReference>
<evidence type="ECO:0000259" key="2">
    <source>
        <dbReference type="Pfam" id="PF12850"/>
    </source>
</evidence>
<sequence length="228" mass="25785">MKIGVISDVHSNSVALDAVLSQPDIQSADTIYCVGDLVGYYSRPNEVVERIREERIPSVMGNHDSAVVESTPSSFSLHAKRAADWNRRSLTERNLEFLDALPLKIREFVNDRDLLVVHGSPKNPLSEYIFKEDVDELFLDFYFDVPPEVIILGHTHHPFAKVVRDTLVVNPGSVGQPRDRDPRASYGIIDLDSLNCQIHRVEYDIEKIATDTSQELPKALSDRLYEGR</sequence>
<comment type="cofactor">
    <cofactor evidence="1">
        <name>a divalent metal cation</name>
        <dbReference type="ChEBI" id="CHEBI:60240"/>
    </cofactor>
</comment>
<comment type="similarity">
    <text evidence="1">Belongs to the metallophosphoesterase superfamily. YfcE family.</text>
</comment>
<dbReference type="InterPro" id="IPR011152">
    <property type="entry name" value="Pesterase_MJ0912"/>
</dbReference>
<evidence type="ECO:0000313" key="3">
    <source>
        <dbReference type="EMBL" id="PAU80241.1"/>
    </source>
</evidence>
<dbReference type="PIRSF" id="PIRSF000883">
    <property type="entry name" value="Pesterase_MJ0912"/>
    <property type="match status" value="1"/>
</dbReference>
<accession>A0A2A2F3S6</accession>
<dbReference type="SUPFAM" id="SSF56300">
    <property type="entry name" value="Metallo-dependent phosphatases"/>
    <property type="match status" value="1"/>
</dbReference>
<dbReference type="PANTHER" id="PTHR42850:SF2">
    <property type="entry name" value="BLL5683 PROTEIN"/>
    <property type="match status" value="1"/>
</dbReference>
<evidence type="ECO:0000256" key="1">
    <source>
        <dbReference type="RuleBase" id="RU362039"/>
    </source>
</evidence>
<dbReference type="GO" id="GO:0005737">
    <property type="term" value="C:cytoplasm"/>
    <property type="evidence" value="ECO:0007669"/>
    <property type="project" value="TreeGrafter"/>
</dbReference>
<dbReference type="Pfam" id="PF12850">
    <property type="entry name" value="Metallophos_2"/>
    <property type="match status" value="1"/>
</dbReference>
<protein>
    <recommendedName>
        <fullName evidence="1">Phosphoesterase</fullName>
        <ecNumber evidence="1">3.1.4.-</ecNumber>
    </recommendedName>
</protein>
<dbReference type="GO" id="GO:0016791">
    <property type="term" value="F:phosphatase activity"/>
    <property type="evidence" value="ECO:0007669"/>
    <property type="project" value="TreeGrafter"/>
</dbReference>
<dbReference type="Proteomes" id="UP000218083">
    <property type="component" value="Unassembled WGS sequence"/>
</dbReference>
<organism evidence="3 4">
    <name type="scientific">Halorubrum salipaludis</name>
    <dbReference type="NCBI Taxonomy" id="2032630"/>
    <lineage>
        <taxon>Archaea</taxon>
        <taxon>Methanobacteriati</taxon>
        <taxon>Methanobacteriota</taxon>
        <taxon>Stenosarchaea group</taxon>
        <taxon>Halobacteria</taxon>
        <taxon>Halobacteriales</taxon>
        <taxon>Haloferacaceae</taxon>
        <taxon>Halorubrum</taxon>
    </lineage>
</organism>
<keyword evidence="4" id="KW-1185">Reference proteome</keyword>
<dbReference type="InterPro" id="IPR050126">
    <property type="entry name" value="Ap4A_hydrolase"/>
</dbReference>
<dbReference type="NCBIfam" id="TIGR00040">
    <property type="entry name" value="yfcE"/>
    <property type="match status" value="1"/>
</dbReference>
<dbReference type="InterPro" id="IPR000979">
    <property type="entry name" value="Phosphodiesterase_MJ0936/Vps29"/>
</dbReference>
<gene>
    <name evidence="3" type="ORF">CK500_15340</name>
</gene>
<keyword evidence="1" id="KW-0479">Metal-binding</keyword>
<dbReference type="EC" id="3.1.4.-" evidence="1"/>
<name>A0A2A2F3S6_9EURY</name>
<comment type="caution">
    <text evidence="3">The sequence shown here is derived from an EMBL/GenBank/DDBJ whole genome shotgun (WGS) entry which is preliminary data.</text>
</comment>
<dbReference type="InterPro" id="IPR024654">
    <property type="entry name" value="Calcineurin-like_PHP_lpxH"/>
</dbReference>
<evidence type="ECO:0000313" key="4">
    <source>
        <dbReference type="Proteomes" id="UP000218083"/>
    </source>
</evidence>
<reference evidence="3 4" key="1">
    <citation type="submission" date="2017-08" db="EMBL/GenBank/DDBJ databases">
        <title>The strain WRN001 was isolated from Binhai saline alkaline soil, Tianjin, China.</title>
        <authorList>
            <person name="Liu D."/>
            <person name="Zhang G."/>
        </authorList>
    </citation>
    <scope>NUCLEOTIDE SEQUENCE [LARGE SCALE GENOMIC DNA]</scope>
    <source>
        <strain evidence="3 4">WN019</strain>
    </source>
</reference>
<dbReference type="EMBL" id="NSKC01000012">
    <property type="protein sequence ID" value="PAU80241.1"/>
    <property type="molecule type" value="Genomic_DNA"/>
</dbReference>
<proteinExistence type="inferred from homology"/>
<dbReference type="AlphaFoldDB" id="A0A2A2F3S6"/>
<dbReference type="InterPro" id="IPR029052">
    <property type="entry name" value="Metallo-depent_PP-like"/>
</dbReference>